<dbReference type="AlphaFoldDB" id="A0A0A9BK80"/>
<sequence length="19" mass="1987">MVTCVPEDAEAATYGDIDS</sequence>
<name>A0A0A9BK80_ARUDO</name>
<organism evidence="1">
    <name type="scientific">Arundo donax</name>
    <name type="common">Giant reed</name>
    <name type="synonym">Donax arundinaceus</name>
    <dbReference type="NCBI Taxonomy" id="35708"/>
    <lineage>
        <taxon>Eukaryota</taxon>
        <taxon>Viridiplantae</taxon>
        <taxon>Streptophyta</taxon>
        <taxon>Embryophyta</taxon>
        <taxon>Tracheophyta</taxon>
        <taxon>Spermatophyta</taxon>
        <taxon>Magnoliopsida</taxon>
        <taxon>Liliopsida</taxon>
        <taxon>Poales</taxon>
        <taxon>Poaceae</taxon>
        <taxon>PACMAD clade</taxon>
        <taxon>Arundinoideae</taxon>
        <taxon>Arundineae</taxon>
        <taxon>Arundo</taxon>
    </lineage>
</organism>
<reference evidence="1" key="2">
    <citation type="journal article" date="2015" name="Data Brief">
        <title>Shoot transcriptome of the giant reed, Arundo donax.</title>
        <authorList>
            <person name="Barrero R.A."/>
            <person name="Guerrero F.D."/>
            <person name="Moolhuijzen P."/>
            <person name="Goolsby J.A."/>
            <person name="Tidwell J."/>
            <person name="Bellgard S.E."/>
            <person name="Bellgard M.I."/>
        </authorList>
    </citation>
    <scope>NUCLEOTIDE SEQUENCE</scope>
    <source>
        <tissue evidence="1">Shoot tissue taken approximately 20 cm above the soil surface</tissue>
    </source>
</reference>
<proteinExistence type="predicted"/>
<evidence type="ECO:0000313" key="1">
    <source>
        <dbReference type="EMBL" id="JAD59667.1"/>
    </source>
</evidence>
<accession>A0A0A9BK80</accession>
<reference evidence="1" key="1">
    <citation type="submission" date="2014-09" db="EMBL/GenBank/DDBJ databases">
        <authorList>
            <person name="Magalhaes I.L.F."/>
            <person name="Oliveira U."/>
            <person name="Santos F.R."/>
            <person name="Vidigal T.H.D.A."/>
            <person name="Brescovit A.D."/>
            <person name="Santos A.J."/>
        </authorList>
    </citation>
    <scope>NUCLEOTIDE SEQUENCE</scope>
    <source>
        <tissue evidence="1">Shoot tissue taken approximately 20 cm above the soil surface</tissue>
    </source>
</reference>
<dbReference type="EMBL" id="GBRH01238228">
    <property type="protein sequence ID" value="JAD59667.1"/>
    <property type="molecule type" value="Transcribed_RNA"/>
</dbReference>
<protein>
    <submittedName>
        <fullName evidence="1">Uncharacterized protein</fullName>
    </submittedName>
</protein>